<sequence length="98" mass="10505">MKLTLPEGLHARPAAQLVAAALRFRSRIRLCLGDRVADLRSILAVLMLGASVGALLDLEVSGDDEDTALAAITQTFVDDQLGEVLDESSDLMGDRLRT</sequence>
<dbReference type="InterPro" id="IPR000032">
    <property type="entry name" value="HPr-like"/>
</dbReference>
<evidence type="ECO:0000256" key="2">
    <source>
        <dbReference type="ARBA" id="ARBA00010736"/>
    </source>
</evidence>
<dbReference type="InterPro" id="IPR035895">
    <property type="entry name" value="HPr-like_sf"/>
</dbReference>
<dbReference type="PROSITE" id="PS51350">
    <property type="entry name" value="PTS_HPR_DOM"/>
    <property type="match status" value="1"/>
</dbReference>
<evidence type="ECO:0000259" key="5">
    <source>
        <dbReference type="PROSITE" id="PS51350"/>
    </source>
</evidence>
<dbReference type="InterPro" id="IPR002114">
    <property type="entry name" value="PTS_HPr_Ser_P_site"/>
</dbReference>
<evidence type="ECO:0000313" key="6">
    <source>
        <dbReference type="EMBL" id="NGO38783.1"/>
    </source>
</evidence>
<dbReference type="Proteomes" id="UP000477311">
    <property type="component" value="Unassembled WGS sequence"/>
</dbReference>
<dbReference type="AlphaFoldDB" id="A0A6M1RM86"/>
<comment type="caution">
    <text evidence="6">The sequence shown here is derived from an EMBL/GenBank/DDBJ whole genome shotgun (WGS) entry which is preliminary data.</text>
</comment>
<comment type="subcellular location">
    <subcellularLocation>
        <location evidence="1">Cytoplasm</location>
    </subcellularLocation>
</comment>
<gene>
    <name evidence="6" type="ORF">G4L39_05155</name>
</gene>
<dbReference type="Pfam" id="PF00381">
    <property type="entry name" value="PTS-HPr"/>
    <property type="match status" value="1"/>
</dbReference>
<organism evidence="6 7">
    <name type="scientific">Limisphaera ngatamarikiensis</name>
    <dbReference type="NCBI Taxonomy" id="1324935"/>
    <lineage>
        <taxon>Bacteria</taxon>
        <taxon>Pseudomonadati</taxon>
        <taxon>Verrucomicrobiota</taxon>
        <taxon>Verrucomicrobiia</taxon>
        <taxon>Limisphaerales</taxon>
        <taxon>Limisphaeraceae</taxon>
        <taxon>Limisphaera</taxon>
    </lineage>
</organism>
<keyword evidence="4" id="KW-0598">Phosphotransferase system</keyword>
<evidence type="ECO:0000256" key="1">
    <source>
        <dbReference type="ARBA" id="ARBA00004496"/>
    </source>
</evidence>
<dbReference type="CDD" id="cd00367">
    <property type="entry name" value="PTS-HPr_like"/>
    <property type="match status" value="1"/>
</dbReference>
<evidence type="ECO:0000256" key="3">
    <source>
        <dbReference type="ARBA" id="ARBA00022490"/>
    </source>
</evidence>
<evidence type="ECO:0000313" key="7">
    <source>
        <dbReference type="Proteomes" id="UP000477311"/>
    </source>
</evidence>
<reference evidence="6 7" key="1">
    <citation type="submission" date="2020-02" db="EMBL/GenBank/DDBJ databases">
        <title>Draft genome sequence of Limisphaera ngatamarikiensis NGM72.4T, a thermophilic Verrucomicrobia grouped in subdivision 3.</title>
        <authorList>
            <person name="Carere C.R."/>
            <person name="Steen J."/>
            <person name="Hugenholtz P."/>
            <person name="Stott M.B."/>
        </authorList>
    </citation>
    <scope>NUCLEOTIDE SEQUENCE [LARGE SCALE GENOMIC DNA]</scope>
    <source>
        <strain evidence="6 7">NGM72.4</strain>
    </source>
</reference>
<proteinExistence type="inferred from homology"/>
<dbReference type="PRINTS" id="PR00107">
    <property type="entry name" value="PHOSPHOCPHPR"/>
</dbReference>
<keyword evidence="3" id="KW-0963">Cytoplasm</keyword>
<dbReference type="PROSITE" id="PS00589">
    <property type="entry name" value="PTS_HPR_SER"/>
    <property type="match status" value="1"/>
</dbReference>
<comment type="similarity">
    <text evidence="2">Belongs to the HPr family.</text>
</comment>
<protein>
    <submittedName>
        <fullName evidence="6">HPr family phosphocarrier protein</fullName>
    </submittedName>
</protein>
<name>A0A6M1RM86_9BACT</name>
<dbReference type="SUPFAM" id="SSF55594">
    <property type="entry name" value="HPr-like"/>
    <property type="match status" value="1"/>
</dbReference>
<keyword evidence="7" id="KW-1185">Reference proteome</keyword>
<dbReference type="Gene3D" id="3.30.1340.10">
    <property type="entry name" value="HPr-like"/>
    <property type="match status" value="1"/>
</dbReference>
<feature type="domain" description="HPr" evidence="5">
    <location>
        <begin position="1"/>
        <end position="84"/>
    </location>
</feature>
<dbReference type="InterPro" id="IPR050399">
    <property type="entry name" value="HPr"/>
</dbReference>
<dbReference type="GO" id="GO:0005737">
    <property type="term" value="C:cytoplasm"/>
    <property type="evidence" value="ECO:0007669"/>
    <property type="project" value="UniProtKB-SubCell"/>
</dbReference>
<dbReference type="EMBL" id="JAAKYA010000029">
    <property type="protein sequence ID" value="NGO38783.1"/>
    <property type="molecule type" value="Genomic_DNA"/>
</dbReference>
<evidence type="ECO:0000256" key="4">
    <source>
        <dbReference type="ARBA" id="ARBA00022683"/>
    </source>
</evidence>
<dbReference type="GO" id="GO:0009401">
    <property type="term" value="P:phosphoenolpyruvate-dependent sugar phosphotransferase system"/>
    <property type="evidence" value="ECO:0007669"/>
    <property type="project" value="UniProtKB-KW"/>
</dbReference>
<dbReference type="PANTHER" id="PTHR33705">
    <property type="entry name" value="PHOSPHOCARRIER PROTEIN HPR"/>
    <property type="match status" value="1"/>
</dbReference>
<dbReference type="InterPro" id="IPR001020">
    <property type="entry name" value="PTS_HPr_His_P_site"/>
</dbReference>
<accession>A0A6M1RM86</accession>
<dbReference type="PANTHER" id="PTHR33705:SF2">
    <property type="entry name" value="PHOSPHOCARRIER PROTEIN NPR"/>
    <property type="match status" value="1"/>
</dbReference>
<dbReference type="PROSITE" id="PS00369">
    <property type="entry name" value="PTS_HPR_HIS"/>
    <property type="match status" value="1"/>
</dbReference>
<dbReference type="NCBIfam" id="TIGR01003">
    <property type="entry name" value="PTS_HPr_family"/>
    <property type="match status" value="1"/>
</dbReference>